<name>A0A7C8YQK9_OPUST</name>
<reference evidence="1" key="2">
    <citation type="submission" date="2020-07" db="EMBL/GenBank/DDBJ databases">
        <authorList>
            <person name="Vera ALvarez R."/>
            <person name="Arias-Moreno D.M."/>
            <person name="Jimenez-Jacinto V."/>
            <person name="Jimenez-Bremont J.F."/>
            <person name="Swaminathan K."/>
            <person name="Moose S.P."/>
            <person name="Guerrero-Gonzalez M.L."/>
            <person name="Marino-Ramirez L."/>
            <person name="Landsman D."/>
            <person name="Rodriguez-Kessler M."/>
            <person name="Delgado-Sanchez P."/>
        </authorList>
    </citation>
    <scope>NUCLEOTIDE SEQUENCE</scope>
    <source>
        <tissue evidence="1">Cladode</tissue>
    </source>
</reference>
<protein>
    <submittedName>
        <fullName evidence="1">Uncharacterized protein</fullName>
    </submittedName>
</protein>
<sequence>MAVLVIVTARSEATLHEVNSGRKTLVDAEQPPVGPTWRWQQKRCGGGGRGVGVVSVTTATTEARRRRLGLQQRLDLKLSAKIQPISPKLALKLGPSAWRPGVKVLDIIELAATLYSFT</sequence>
<proteinExistence type="predicted"/>
<dbReference type="EMBL" id="GISG01045274">
    <property type="protein sequence ID" value="MBA4623831.1"/>
    <property type="molecule type" value="Transcribed_RNA"/>
</dbReference>
<organism evidence="1">
    <name type="scientific">Opuntia streptacantha</name>
    <name type="common">Prickly pear cactus</name>
    <name type="synonym">Opuntia cardona</name>
    <dbReference type="NCBI Taxonomy" id="393608"/>
    <lineage>
        <taxon>Eukaryota</taxon>
        <taxon>Viridiplantae</taxon>
        <taxon>Streptophyta</taxon>
        <taxon>Embryophyta</taxon>
        <taxon>Tracheophyta</taxon>
        <taxon>Spermatophyta</taxon>
        <taxon>Magnoliopsida</taxon>
        <taxon>eudicotyledons</taxon>
        <taxon>Gunneridae</taxon>
        <taxon>Pentapetalae</taxon>
        <taxon>Caryophyllales</taxon>
        <taxon>Cactineae</taxon>
        <taxon>Cactaceae</taxon>
        <taxon>Opuntioideae</taxon>
        <taxon>Opuntia</taxon>
    </lineage>
</organism>
<accession>A0A7C8YQK9</accession>
<evidence type="ECO:0000313" key="1">
    <source>
        <dbReference type="EMBL" id="MBA4623831.1"/>
    </source>
</evidence>
<reference evidence="1" key="1">
    <citation type="journal article" date="2013" name="J. Plant Res.">
        <title>Effect of fungi and light on seed germination of three Opuntia species from semiarid lands of central Mexico.</title>
        <authorList>
            <person name="Delgado-Sanchez P."/>
            <person name="Jimenez-Bremont J.F."/>
            <person name="Guerrero-Gonzalez Mde L."/>
            <person name="Flores J."/>
        </authorList>
    </citation>
    <scope>NUCLEOTIDE SEQUENCE</scope>
    <source>
        <tissue evidence="1">Cladode</tissue>
    </source>
</reference>
<dbReference type="AlphaFoldDB" id="A0A7C8YQK9"/>